<evidence type="ECO:0000313" key="1">
    <source>
        <dbReference type="EMBL" id="KPM11989.1"/>
    </source>
</evidence>
<dbReference type="Proteomes" id="UP000616769">
    <property type="component" value="Unassembled WGS sequence"/>
</dbReference>
<dbReference type="Gene3D" id="3.30.160.60">
    <property type="entry name" value="Classic Zinc Finger"/>
    <property type="match status" value="1"/>
</dbReference>
<accession>A0A132AMA4</accession>
<name>A0A132AMA4_SARSC</name>
<protein>
    <submittedName>
        <fullName evidence="1">Uncharacterized protein</fullName>
    </submittedName>
</protein>
<dbReference type="SUPFAM" id="SSF57667">
    <property type="entry name" value="beta-beta-alpha zinc fingers"/>
    <property type="match status" value="1"/>
</dbReference>
<dbReference type="PROSITE" id="PS00028">
    <property type="entry name" value="ZINC_FINGER_C2H2_1"/>
    <property type="match status" value="1"/>
</dbReference>
<dbReference type="InterPro" id="IPR036236">
    <property type="entry name" value="Znf_C2H2_sf"/>
</dbReference>
<organism evidence="1 2">
    <name type="scientific">Sarcoptes scabiei</name>
    <name type="common">Itch mite</name>
    <name type="synonym">Acarus scabiei</name>
    <dbReference type="NCBI Taxonomy" id="52283"/>
    <lineage>
        <taxon>Eukaryota</taxon>
        <taxon>Metazoa</taxon>
        <taxon>Ecdysozoa</taxon>
        <taxon>Arthropoda</taxon>
        <taxon>Chelicerata</taxon>
        <taxon>Arachnida</taxon>
        <taxon>Acari</taxon>
        <taxon>Acariformes</taxon>
        <taxon>Sarcoptiformes</taxon>
        <taxon>Astigmata</taxon>
        <taxon>Psoroptidia</taxon>
        <taxon>Sarcoptoidea</taxon>
        <taxon>Sarcoptidae</taxon>
        <taxon>Sarcoptinae</taxon>
        <taxon>Sarcoptes</taxon>
    </lineage>
</organism>
<dbReference type="PROSITE" id="PS50157">
    <property type="entry name" value="ZINC_FINGER_C2H2_2"/>
    <property type="match status" value="1"/>
</dbReference>
<gene>
    <name evidence="1" type="ORF">QR98_0105690</name>
</gene>
<proteinExistence type="predicted"/>
<dbReference type="EMBL" id="JXLN01018490">
    <property type="protein sequence ID" value="KPM11989.1"/>
    <property type="molecule type" value="Genomic_DNA"/>
</dbReference>
<dbReference type="OrthoDB" id="6507558at2759"/>
<sequence>MLSSDTTSGVFTCQTCNSLFTCLDYYQKHRREHAEAESVKLLTCNHCTYVSDNSFHFNWHLMSHGSSPPHRCER</sequence>
<dbReference type="AlphaFoldDB" id="A0A132AMA4"/>
<evidence type="ECO:0000313" key="2">
    <source>
        <dbReference type="Proteomes" id="UP000616769"/>
    </source>
</evidence>
<dbReference type="InterPro" id="IPR013087">
    <property type="entry name" value="Znf_C2H2_type"/>
</dbReference>
<reference evidence="1 2" key="1">
    <citation type="journal article" date="2015" name="Parasit. Vectors">
        <title>Draft genome of the scabies mite.</title>
        <authorList>
            <person name="Rider S.D.Jr."/>
            <person name="Morgan M.S."/>
            <person name="Arlian L.G."/>
        </authorList>
    </citation>
    <scope>NUCLEOTIDE SEQUENCE [LARGE SCALE GENOMIC DNA]</scope>
    <source>
        <strain evidence="1">Arlian Lab</strain>
    </source>
</reference>
<comment type="caution">
    <text evidence="1">The sequence shown here is derived from an EMBL/GenBank/DDBJ whole genome shotgun (WGS) entry which is preliminary data.</text>
</comment>
<dbReference type="VEuPathDB" id="VectorBase:SSCA007415"/>
<dbReference type="SMART" id="SM00355">
    <property type="entry name" value="ZnF_C2H2"/>
    <property type="match status" value="2"/>
</dbReference>